<dbReference type="PANTHER" id="PTHR15549:SF33">
    <property type="entry name" value="MEMBRANE PROTEIN WSC4, PUTATIVE (AFU_ORTHOLOGUE AFUA_5G09020)-RELATED"/>
    <property type="match status" value="1"/>
</dbReference>
<gene>
    <name evidence="7" type="ORF">LTR91_024595</name>
</gene>
<dbReference type="InterPro" id="IPR051694">
    <property type="entry name" value="Immunoregulatory_rcpt-like"/>
</dbReference>
<evidence type="ECO:0000256" key="4">
    <source>
        <dbReference type="ARBA" id="ARBA00023136"/>
    </source>
</evidence>
<keyword evidence="3 6" id="KW-1133">Transmembrane helix</keyword>
<evidence type="ECO:0000256" key="3">
    <source>
        <dbReference type="ARBA" id="ARBA00022989"/>
    </source>
</evidence>
<feature type="compositionally biased region" description="Low complexity" evidence="5">
    <location>
        <begin position="161"/>
        <end position="171"/>
    </location>
</feature>
<keyword evidence="2 6" id="KW-0812">Transmembrane</keyword>
<proteinExistence type="predicted"/>
<dbReference type="Proteomes" id="UP001175353">
    <property type="component" value="Unassembled WGS sequence"/>
</dbReference>
<evidence type="ECO:0000256" key="1">
    <source>
        <dbReference type="ARBA" id="ARBA00004167"/>
    </source>
</evidence>
<dbReference type="EMBL" id="JAUJLE010000638">
    <property type="protein sequence ID" value="KAK0952105.1"/>
    <property type="molecule type" value="Genomic_DNA"/>
</dbReference>
<reference evidence="7" key="1">
    <citation type="submission" date="2023-06" db="EMBL/GenBank/DDBJ databases">
        <title>Black Yeasts Isolated from many extreme environments.</title>
        <authorList>
            <person name="Coleine C."/>
            <person name="Stajich J.E."/>
            <person name="Selbmann L."/>
        </authorList>
    </citation>
    <scope>NUCLEOTIDE SEQUENCE</scope>
    <source>
        <strain evidence="7">CCFEE 5200</strain>
    </source>
</reference>
<dbReference type="AlphaFoldDB" id="A0AAN6H0C8"/>
<sequence>MGVMGIPCAGRIAVSGAYLSSFSSDGETWIQWNETSSLWECCGNNGCDGSQPSRSFSAIQPASWTPIVTAPQSSSTSASARTISSLPTSANATTSIAATSSSTSIAPGNQDNTNKGLSTGAKAGIGAACGSVGLAALIGIIIWFLWRKRRATKADAEIRWQQEQQQEQQQQMLQTQKSSPPYGHASPQYGEGAYYNAPLTTPKPSLPQEMAAQSPAELPPVEAVRGELVGDVPHEDRK</sequence>
<feature type="region of interest" description="Disordered" evidence="5">
    <location>
        <begin position="161"/>
        <end position="238"/>
    </location>
</feature>
<dbReference type="PANTHER" id="PTHR15549">
    <property type="entry name" value="PAIRED IMMUNOGLOBULIN-LIKE TYPE 2 RECEPTOR"/>
    <property type="match status" value="1"/>
</dbReference>
<evidence type="ECO:0000313" key="8">
    <source>
        <dbReference type="Proteomes" id="UP001175353"/>
    </source>
</evidence>
<feature type="transmembrane region" description="Helical" evidence="6">
    <location>
        <begin position="123"/>
        <end position="146"/>
    </location>
</feature>
<evidence type="ECO:0000256" key="6">
    <source>
        <dbReference type="SAM" id="Phobius"/>
    </source>
</evidence>
<organism evidence="7 8">
    <name type="scientific">Friedmanniomyces endolithicus</name>
    <dbReference type="NCBI Taxonomy" id="329885"/>
    <lineage>
        <taxon>Eukaryota</taxon>
        <taxon>Fungi</taxon>
        <taxon>Dikarya</taxon>
        <taxon>Ascomycota</taxon>
        <taxon>Pezizomycotina</taxon>
        <taxon>Dothideomycetes</taxon>
        <taxon>Dothideomycetidae</taxon>
        <taxon>Mycosphaerellales</taxon>
        <taxon>Teratosphaeriaceae</taxon>
        <taxon>Friedmanniomyces</taxon>
    </lineage>
</organism>
<evidence type="ECO:0000256" key="2">
    <source>
        <dbReference type="ARBA" id="ARBA00022692"/>
    </source>
</evidence>
<name>A0AAN6H0C8_9PEZI</name>
<evidence type="ECO:0000313" key="7">
    <source>
        <dbReference type="EMBL" id="KAK0952105.1"/>
    </source>
</evidence>
<evidence type="ECO:0000256" key="5">
    <source>
        <dbReference type="SAM" id="MobiDB-lite"/>
    </source>
</evidence>
<accession>A0AAN6H0C8</accession>
<protein>
    <submittedName>
        <fullName evidence="7">Uncharacterized protein</fullName>
    </submittedName>
</protein>
<dbReference type="GO" id="GO:0071944">
    <property type="term" value="C:cell periphery"/>
    <property type="evidence" value="ECO:0007669"/>
    <property type="project" value="UniProtKB-ARBA"/>
</dbReference>
<dbReference type="GO" id="GO:0016020">
    <property type="term" value="C:membrane"/>
    <property type="evidence" value="ECO:0007669"/>
    <property type="project" value="UniProtKB-SubCell"/>
</dbReference>
<keyword evidence="4 6" id="KW-0472">Membrane</keyword>
<keyword evidence="8" id="KW-1185">Reference proteome</keyword>
<comment type="caution">
    <text evidence="7">The sequence shown here is derived from an EMBL/GenBank/DDBJ whole genome shotgun (WGS) entry which is preliminary data.</text>
</comment>
<comment type="subcellular location">
    <subcellularLocation>
        <location evidence="1">Membrane</location>
        <topology evidence="1">Single-pass membrane protein</topology>
    </subcellularLocation>
</comment>